<dbReference type="InterPro" id="IPR036291">
    <property type="entry name" value="NAD(P)-bd_dom_sf"/>
</dbReference>
<accession>A0ABM5N4X0</accession>
<gene>
    <name evidence="3" type="ordered locus">Emtol_3444</name>
</gene>
<dbReference type="EMBL" id="CP002961">
    <property type="protein sequence ID" value="AFK04572.1"/>
    <property type="molecule type" value="Genomic_DNA"/>
</dbReference>
<organism evidence="3 4">
    <name type="scientific">Emticicia oligotrophica (strain DSM 17448 / CIP 109782 / MTCC 6937 / GPTSA100-15)</name>
    <dbReference type="NCBI Taxonomy" id="929562"/>
    <lineage>
        <taxon>Bacteria</taxon>
        <taxon>Pseudomonadati</taxon>
        <taxon>Bacteroidota</taxon>
        <taxon>Cytophagia</taxon>
        <taxon>Cytophagales</taxon>
        <taxon>Leadbetterellaceae</taxon>
        <taxon>Emticicia</taxon>
    </lineage>
</organism>
<dbReference type="Gene3D" id="3.40.50.720">
    <property type="entry name" value="NAD(P)-binding Rossmann-like Domain"/>
    <property type="match status" value="1"/>
</dbReference>
<evidence type="ECO:0000313" key="4">
    <source>
        <dbReference type="Proteomes" id="UP000002875"/>
    </source>
</evidence>
<sequence>MKIAIIGSGNVGGALAQKFIKAGHNVLVGAKFPLSEKSIKLATQIGEDRFTSVESAVKQCEVVVLATPAPMAAEVAQSLGDTTGKVIIDTMNIVMGRGPAGFSNTTDAILANTATKDVVKCFNTTGFNNMLDTHYGDYAIDAFVAGDSEKGKEVATKLALDAGFGVCYDIGGNDKFQLMEQFAFFWINLAMFKGQGRDIGFKLLKR</sequence>
<reference evidence="3 4" key="1">
    <citation type="submission" date="2011-07" db="EMBL/GenBank/DDBJ databases">
        <title>The complete genome of chromosome of Emticicia oligotrophica DSM 17448.</title>
        <authorList>
            <consortium name="US DOE Joint Genome Institute (JGI-PGF)"/>
            <person name="Lucas S."/>
            <person name="Han J."/>
            <person name="Lapidus A."/>
            <person name="Bruce D."/>
            <person name="Goodwin L."/>
            <person name="Pitluck S."/>
            <person name="Peters L."/>
            <person name="Kyrpides N."/>
            <person name="Mavromatis K."/>
            <person name="Ivanova N."/>
            <person name="Ovchinnikova G."/>
            <person name="Teshima H."/>
            <person name="Detter J.C."/>
            <person name="Tapia R."/>
            <person name="Han C."/>
            <person name="Land M."/>
            <person name="Hauser L."/>
            <person name="Markowitz V."/>
            <person name="Cheng J.-F."/>
            <person name="Hugenholtz P."/>
            <person name="Woyke T."/>
            <person name="Wu D."/>
            <person name="Tindall B."/>
            <person name="Pomrenke H."/>
            <person name="Brambilla E."/>
            <person name="Klenk H.-P."/>
            <person name="Eisen J.A."/>
        </authorList>
    </citation>
    <scope>NUCLEOTIDE SEQUENCE [LARGE SCALE GENOMIC DNA]</scope>
    <source>
        <strain evidence="3 4">DSM 17448</strain>
    </source>
</reference>
<feature type="domain" description="Pyrroline-5-carboxylate reductase catalytic N-terminal" evidence="2">
    <location>
        <begin position="2"/>
        <end position="92"/>
    </location>
</feature>
<evidence type="ECO:0000259" key="2">
    <source>
        <dbReference type="Pfam" id="PF03807"/>
    </source>
</evidence>
<dbReference type="Pfam" id="PF03807">
    <property type="entry name" value="F420_oxidored"/>
    <property type="match status" value="1"/>
</dbReference>
<dbReference type="Proteomes" id="UP000002875">
    <property type="component" value="Chromosome"/>
</dbReference>
<keyword evidence="4" id="KW-1185">Reference proteome</keyword>
<dbReference type="InterPro" id="IPR051267">
    <property type="entry name" value="STEAP_metalloreductase"/>
</dbReference>
<protein>
    <submittedName>
        <fullName evidence="3">NADP oxidoreductase coenzyme F420-dependent</fullName>
    </submittedName>
</protein>
<dbReference type="InterPro" id="IPR028939">
    <property type="entry name" value="P5C_Rdtase_cat_N"/>
</dbReference>
<keyword evidence="1" id="KW-0560">Oxidoreductase</keyword>
<dbReference type="SUPFAM" id="SSF51735">
    <property type="entry name" value="NAD(P)-binding Rossmann-fold domains"/>
    <property type="match status" value="1"/>
</dbReference>
<dbReference type="PANTHER" id="PTHR14239:SF10">
    <property type="entry name" value="REDUCTASE"/>
    <property type="match status" value="1"/>
</dbReference>
<evidence type="ECO:0000313" key="3">
    <source>
        <dbReference type="EMBL" id="AFK04572.1"/>
    </source>
</evidence>
<proteinExistence type="predicted"/>
<evidence type="ECO:0000256" key="1">
    <source>
        <dbReference type="ARBA" id="ARBA00023002"/>
    </source>
</evidence>
<dbReference type="RefSeq" id="WP_015030261.1">
    <property type="nucleotide sequence ID" value="NC_018748.1"/>
</dbReference>
<name>A0ABM5N4X0_EMTOG</name>
<dbReference type="PANTHER" id="PTHR14239">
    <property type="entry name" value="DUDULIN-RELATED"/>
    <property type="match status" value="1"/>
</dbReference>